<dbReference type="InterPro" id="IPR051805">
    <property type="entry name" value="Dehydratase_Activator_Redct"/>
</dbReference>
<dbReference type="RefSeq" id="WP_195963847.1">
    <property type="nucleotide sequence ID" value="NZ_JACJLL010000155.1"/>
</dbReference>
<dbReference type="InterPro" id="IPR043129">
    <property type="entry name" value="ATPase_NBD"/>
</dbReference>
<dbReference type="NCBIfam" id="TIGR00241">
    <property type="entry name" value="CoA_E_activ"/>
    <property type="match status" value="1"/>
</dbReference>
<keyword evidence="3" id="KW-0408">Iron</keyword>
<dbReference type="SUPFAM" id="SSF53067">
    <property type="entry name" value="Actin-like ATPase domain"/>
    <property type="match status" value="1"/>
</dbReference>
<dbReference type="Proteomes" id="UP000767334">
    <property type="component" value="Unassembled WGS sequence"/>
</dbReference>
<dbReference type="Pfam" id="PF01869">
    <property type="entry name" value="BcrAD_BadFG"/>
    <property type="match status" value="1"/>
</dbReference>
<evidence type="ECO:0000256" key="1">
    <source>
        <dbReference type="ARBA" id="ARBA00001966"/>
    </source>
</evidence>
<keyword evidence="7" id="KW-1185">Reference proteome</keyword>
<dbReference type="PANTHER" id="PTHR32329:SF2">
    <property type="entry name" value="BIFUNCTIONAL PROTEIN [INCLUDES 2-HYDROXYACYL-COA DEHYDRATASE (N-TER) AND ITS ACTIVATOR DOMAIN (C_TERM)"/>
    <property type="match status" value="1"/>
</dbReference>
<evidence type="ECO:0000256" key="3">
    <source>
        <dbReference type="ARBA" id="ARBA00023004"/>
    </source>
</evidence>
<gene>
    <name evidence="6" type="ORF">H6A19_15580</name>
</gene>
<feature type="domain" description="ATPase BadF/BadG/BcrA/BcrD type" evidence="5">
    <location>
        <begin position="4"/>
        <end position="246"/>
    </location>
</feature>
<dbReference type="PANTHER" id="PTHR32329">
    <property type="entry name" value="BIFUNCTIONAL PROTEIN [INCLUDES 2-HYDROXYACYL-COA DEHYDRATASE (N-TER) AND ITS ACTIVATOR DOMAIN (C_TERM)-RELATED"/>
    <property type="match status" value="1"/>
</dbReference>
<organism evidence="6 7">
    <name type="scientific">Clostridium saudiense</name>
    <dbReference type="NCBI Taxonomy" id="1414720"/>
    <lineage>
        <taxon>Bacteria</taxon>
        <taxon>Bacillati</taxon>
        <taxon>Bacillota</taxon>
        <taxon>Clostridia</taxon>
        <taxon>Eubacteriales</taxon>
        <taxon>Clostridiaceae</taxon>
        <taxon>Clostridium</taxon>
    </lineage>
</organism>
<reference evidence="6 7" key="1">
    <citation type="journal article" date="2021" name="Sci. Rep.">
        <title>The distribution of antibiotic resistance genes in chicken gut microbiota commensals.</title>
        <authorList>
            <person name="Juricova H."/>
            <person name="Matiasovicova J."/>
            <person name="Kubasova T."/>
            <person name="Cejkova D."/>
            <person name="Rychlik I."/>
        </authorList>
    </citation>
    <scope>NUCLEOTIDE SEQUENCE [LARGE SCALE GENOMIC DNA]</scope>
    <source>
        <strain evidence="6 7">An435</strain>
    </source>
</reference>
<evidence type="ECO:0000259" key="5">
    <source>
        <dbReference type="Pfam" id="PF01869"/>
    </source>
</evidence>
<evidence type="ECO:0000313" key="6">
    <source>
        <dbReference type="EMBL" id="MBM6820736.1"/>
    </source>
</evidence>
<evidence type="ECO:0000313" key="7">
    <source>
        <dbReference type="Proteomes" id="UP000767334"/>
    </source>
</evidence>
<comment type="caution">
    <text evidence="6">The sequence shown here is derived from an EMBL/GenBank/DDBJ whole genome shotgun (WGS) entry which is preliminary data.</text>
</comment>
<dbReference type="Gene3D" id="3.30.420.40">
    <property type="match status" value="2"/>
</dbReference>
<accession>A0ABS2FL98</accession>
<sequence length="251" mass="27516">MYSIGIDSGSTTTKGILYNGQIVKKVIMKTSARPRESILTIYNELSEGINEKPYFVVTGYGRELVDFADKKITEITCHGKGAKYLCDNVRTVIDIGGQDSKVIKLDRDGNLIDFLMNDKCAAGTGRFLEVMINILDTEINFIDLLTEGVNPYPISSMCTVFAESEIISLIAKEVPVEEILSGVLSSIARRTANFASRLVIEEDVFFTGGLSKSLEFKKRLEKFLGVSIKTSNLSQFAGAIGAAVIGFNKIK</sequence>
<keyword evidence="4" id="KW-0411">Iron-sulfur</keyword>
<name>A0ABS2FL98_9CLOT</name>
<comment type="cofactor">
    <cofactor evidence="1">
        <name>[4Fe-4S] cluster</name>
        <dbReference type="ChEBI" id="CHEBI:49883"/>
    </cofactor>
</comment>
<evidence type="ECO:0000256" key="2">
    <source>
        <dbReference type="ARBA" id="ARBA00022723"/>
    </source>
</evidence>
<dbReference type="InterPro" id="IPR008275">
    <property type="entry name" value="CoA_E_activase_dom"/>
</dbReference>
<evidence type="ECO:0000256" key="4">
    <source>
        <dbReference type="ARBA" id="ARBA00023014"/>
    </source>
</evidence>
<dbReference type="CDD" id="cd24109">
    <property type="entry name" value="ASKHA_NBD_YjiL-like"/>
    <property type="match status" value="1"/>
</dbReference>
<proteinExistence type="predicted"/>
<keyword evidence="2" id="KW-0479">Metal-binding</keyword>
<dbReference type="EMBL" id="JACJLL010000155">
    <property type="protein sequence ID" value="MBM6820736.1"/>
    <property type="molecule type" value="Genomic_DNA"/>
</dbReference>
<protein>
    <recommendedName>
        <fullName evidence="5">ATPase BadF/BadG/BcrA/BcrD type domain-containing protein</fullName>
    </recommendedName>
</protein>
<dbReference type="InterPro" id="IPR002731">
    <property type="entry name" value="ATPase_BadF"/>
</dbReference>